<dbReference type="Proteomes" id="UP000323664">
    <property type="component" value="Unassembled WGS sequence"/>
</dbReference>
<keyword evidence="1" id="KW-0808">Transferase</keyword>
<name>A0A5M9X1Y0_PAEAM</name>
<evidence type="ECO:0000313" key="1">
    <source>
        <dbReference type="EMBL" id="KAA8787886.1"/>
    </source>
</evidence>
<dbReference type="RefSeq" id="WP_123067464.1">
    <property type="nucleotide sequence ID" value="NZ_RIAS01000049.1"/>
</dbReference>
<keyword evidence="1" id="KW-0418">Kinase</keyword>
<sequence>MKFILIFGPQAVGKMTVRHELTKITELKLFHNHMSIELFHPFFGFGSETWRLSSIVRRELFESFASSNQYGLIFTYLWGFDLQKDWEFVKQTCNLFESKGAEIYFVELESDIEERLKRNKTAFRLDQKPTKRNIEYSEMDLIKTMEEHRLNSKEGEITRENYLRINNTNLSADEVARLIKDEFNL</sequence>
<proteinExistence type="predicted"/>
<dbReference type="OrthoDB" id="193997at2"/>
<protein>
    <submittedName>
        <fullName evidence="1">Shikimate kinase</fullName>
    </submittedName>
</protein>
<accession>A0A5M9X1Y0</accession>
<dbReference type="InterPro" id="IPR027417">
    <property type="entry name" value="P-loop_NTPase"/>
</dbReference>
<organism evidence="1 2">
    <name type="scientific">Paenibacillus amylolyticus</name>
    <dbReference type="NCBI Taxonomy" id="1451"/>
    <lineage>
        <taxon>Bacteria</taxon>
        <taxon>Bacillati</taxon>
        <taxon>Bacillota</taxon>
        <taxon>Bacilli</taxon>
        <taxon>Bacillales</taxon>
        <taxon>Paenibacillaceae</taxon>
        <taxon>Paenibacillus</taxon>
    </lineage>
</organism>
<comment type="caution">
    <text evidence="1">The sequence shown here is derived from an EMBL/GenBank/DDBJ whole genome shotgun (WGS) entry which is preliminary data.</text>
</comment>
<reference evidence="1 2" key="1">
    <citation type="journal article" date="2019" name="J. Ind. Microbiol. Biotechnol.">
        <title>Paenibacillus amylolyticus 27C64 has a diverse set of carbohydrate-active enzymes and complete pectin deconstruction system.</title>
        <authorList>
            <person name="Keggi C."/>
            <person name="Doran-Peterson J."/>
        </authorList>
    </citation>
    <scope>NUCLEOTIDE SEQUENCE [LARGE SCALE GENOMIC DNA]</scope>
    <source>
        <strain evidence="1 2">27C64</strain>
    </source>
</reference>
<evidence type="ECO:0000313" key="2">
    <source>
        <dbReference type="Proteomes" id="UP000323664"/>
    </source>
</evidence>
<dbReference type="EMBL" id="RIAS01000049">
    <property type="protein sequence ID" value="KAA8787886.1"/>
    <property type="molecule type" value="Genomic_DNA"/>
</dbReference>
<dbReference type="GO" id="GO:0016301">
    <property type="term" value="F:kinase activity"/>
    <property type="evidence" value="ECO:0007669"/>
    <property type="project" value="UniProtKB-KW"/>
</dbReference>
<dbReference type="AlphaFoldDB" id="A0A5M9X1Y0"/>
<dbReference type="Gene3D" id="3.40.50.300">
    <property type="entry name" value="P-loop containing nucleotide triphosphate hydrolases"/>
    <property type="match status" value="1"/>
</dbReference>
<gene>
    <name evidence="1" type="ORF">EC604_29305</name>
</gene>
<dbReference type="SUPFAM" id="SSF52540">
    <property type="entry name" value="P-loop containing nucleoside triphosphate hydrolases"/>
    <property type="match status" value="1"/>
</dbReference>